<keyword evidence="2" id="KW-1185">Reference proteome</keyword>
<evidence type="ECO:0000313" key="1">
    <source>
        <dbReference type="EMBL" id="KAK7317372.1"/>
    </source>
</evidence>
<accession>A0AAN9Q0K0</accession>
<dbReference type="EMBL" id="JAYKXN010000001">
    <property type="protein sequence ID" value="KAK7317372.1"/>
    <property type="molecule type" value="Genomic_DNA"/>
</dbReference>
<name>A0AAN9Q0K0_CLITE</name>
<dbReference type="AlphaFoldDB" id="A0AAN9Q0K0"/>
<comment type="caution">
    <text evidence="1">The sequence shown here is derived from an EMBL/GenBank/DDBJ whole genome shotgun (WGS) entry which is preliminary data.</text>
</comment>
<gene>
    <name evidence="1" type="ORF">RJT34_01534</name>
</gene>
<reference evidence="1 2" key="1">
    <citation type="submission" date="2024-01" db="EMBL/GenBank/DDBJ databases">
        <title>The genomes of 5 underutilized Papilionoideae crops provide insights into root nodulation and disease resistance.</title>
        <authorList>
            <person name="Yuan L."/>
        </authorList>
    </citation>
    <scope>NUCLEOTIDE SEQUENCE [LARGE SCALE GENOMIC DNA]</scope>
    <source>
        <strain evidence="1">LY-2023</strain>
        <tissue evidence="1">Leaf</tissue>
    </source>
</reference>
<protein>
    <submittedName>
        <fullName evidence="1">Uncharacterized protein</fullName>
    </submittedName>
</protein>
<organism evidence="1 2">
    <name type="scientific">Clitoria ternatea</name>
    <name type="common">Butterfly pea</name>
    <dbReference type="NCBI Taxonomy" id="43366"/>
    <lineage>
        <taxon>Eukaryota</taxon>
        <taxon>Viridiplantae</taxon>
        <taxon>Streptophyta</taxon>
        <taxon>Embryophyta</taxon>
        <taxon>Tracheophyta</taxon>
        <taxon>Spermatophyta</taxon>
        <taxon>Magnoliopsida</taxon>
        <taxon>eudicotyledons</taxon>
        <taxon>Gunneridae</taxon>
        <taxon>Pentapetalae</taxon>
        <taxon>rosids</taxon>
        <taxon>fabids</taxon>
        <taxon>Fabales</taxon>
        <taxon>Fabaceae</taxon>
        <taxon>Papilionoideae</taxon>
        <taxon>50 kb inversion clade</taxon>
        <taxon>NPAAA clade</taxon>
        <taxon>indigoferoid/millettioid clade</taxon>
        <taxon>Phaseoleae</taxon>
        <taxon>Clitoria</taxon>
    </lineage>
</organism>
<sequence>MRKPSGYLRVRRPVVQSSTQCRIVHGKPGLPRLGRVYLTPCIVSFDQTSFGRSSNNTTYVPPSRRTMEMMRYEICDIEIDGPHSHHETNQKDNYKTPNSCVASDGLTVFDFDECDL</sequence>
<evidence type="ECO:0000313" key="2">
    <source>
        <dbReference type="Proteomes" id="UP001359559"/>
    </source>
</evidence>
<dbReference type="Proteomes" id="UP001359559">
    <property type="component" value="Unassembled WGS sequence"/>
</dbReference>
<proteinExistence type="predicted"/>